<dbReference type="Proteomes" id="UP000029994">
    <property type="component" value="Unassembled WGS sequence"/>
</dbReference>
<dbReference type="RefSeq" id="WP_039427311.1">
    <property type="nucleotide sequence ID" value="NZ_CP061844.1"/>
</dbReference>
<reference evidence="1 2" key="1">
    <citation type="submission" date="2014-04" db="EMBL/GenBank/DDBJ databases">
        <title>Genome sequencing of Vibrio navarrensis strains.</title>
        <authorList>
            <person name="Gladney L.M."/>
            <person name="Katz L.S."/>
            <person name="Marino-Ramirez L."/>
            <person name="Jordan I.K."/>
        </authorList>
    </citation>
    <scope>NUCLEOTIDE SEQUENCE [LARGE SCALE GENOMIC DNA]</scope>
    <source>
        <strain evidence="1 2">ATCC 51183</strain>
    </source>
</reference>
<dbReference type="STRING" id="29495.EA26_10685"/>
<proteinExistence type="predicted"/>
<comment type="caution">
    <text evidence="1">The sequence shown here is derived from an EMBL/GenBank/DDBJ whole genome shotgun (WGS) entry which is preliminary data.</text>
</comment>
<name>A0A099ME88_9VIBR</name>
<organism evidence="1 2">
    <name type="scientific">Vibrio navarrensis</name>
    <dbReference type="NCBI Taxonomy" id="29495"/>
    <lineage>
        <taxon>Bacteria</taxon>
        <taxon>Pseudomonadati</taxon>
        <taxon>Pseudomonadota</taxon>
        <taxon>Gammaproteobacteria</taxon>
        <taxon>Vibrionales</taxon>
        <taxon>Vibrionaceae</taxon>
        <taxon>Vibrio</taxon>
    </lineage>
</organism>
<evidence type="ECO:0000313" key="1">
    <source>
        <dbReference type="EMBL" id="KGK11744.1"/>
    </source>
</evidence>
<dbReference type="GeneID" id="43685678"/>
<evidence type="ECO:0000313" key="2">
    <source>
        <dbReference type="Proteomes" id="UP000029994"/>
    </source>
</evidence>
<evidence type="ECO:0008006" key="3">
    <source>
        <dbReference type="Google" id="ProtNLM"/>
    </source>
</evidence>
<dbReference type="AlphaFoldDB" id="A0A099ME88"/>
<keyword evidence="2" id="KW-1185">Reference proteome</keyword>
<accession>A0A099ME88</accession>
<protein>
    <recommendedName>
        <fullName evidence="3">Solute-binding protein family 3/N-terminal domain-containing protein</fullName>
    </recommendedName>
</protein>
<gene>
    <name evidence="1" type="ORF">EA26_10685</name>
</gene>
<dbReference type="EMBL" id="JMCG01000001">
    <property type="protein sequence ID" value="KGK11744.1"/>
    <property type="molecule type" value="Genomic_DNA"/>
</dbReference>
<sequence>MLFYPLPIVFYLHLRQTKLQKDLDQGLQTLEQRGVLEHIYRKHYGAAVQHLSPKARKVFHLVNSQLPEEWHDFTPLYL</sequence>